<protein>
    <submittedName>
        <fullName evidence="2">DUF2127 domain-containing protein</fullName>
    </submittedName>
</protein>
<evidence type="ECO:0000313" key="2">
    <source>
        <dbReference type="EMBL" id="MDG0817679.1"/>
    </source>
</evidence>
<feature type="transmembrane region" description="Helical" evidence="1">
    <location>
        <begin position="12"/>
        <end position="35"/>
    </location>
</feature>
<dbReference type="EMBL" id="JANRMI010000004">
    <property type="protein sequence ID" value="MDG0817679.1"/>
    <property type="molecule type" value="Genomic_DNA"/>
</dbReference>
<keyword evidence="1" id="KW-0472">Membrane</keyword>
<keyword evidence="1" id="KW-1133">Transmembrane helix</keyword>
<name>A0ABT6DLC0_9BACT</name>
<dbReference type="Proteomes" id="UP001152321">
    <property type="component" value="Unassembled WGS sequence"/>
</dbReference>
<evidence type="ECO:0000313" key="3">
    <source>
        <dbReference type="Proteomes" id="UP001152321"/>
    </source>
</evidence>
<reference evidence="2" key="1">
    <citation type="submission" date="2022-08" db="EMBL/GenBank/DDBJ databases">
        <title>Novel Bdellovibrio Species Isolated from Svalbard: Designation Bdellovibrio svalbardensis.</title>
        <authorList>
            <person name="Mitchell R.J."/>
            <person name="Choi S.Y."/>
        </authorList>
    </citation>
    <scope>NUCLEOTIDE SEQUENCE</scope>
    <source>
        <strain evidence="2">PAP01</strain>
    </source>
</reference>
<proteinExistence type="predicted"/>
<dbReference type="RefSeq" id="WP_277579151.1">
    <property type="nucleotide sequence ID" value="NZ_JANRMI010000004.1"/>
</dbReference>
<sequence length="159" mass="18437">MTQKSHRKGLHAIAAFEALKGIVVLVIGLELLVFIHGDFQALGEKFLWHFGMNPHSQYPHAVLLFLSGVRDRQVVQGVSLVLAYSLFRFIEAFGLWKERKWAKWLVIISSGLFLPLEFYKMFTHFTWFKLLITIANILVLLYIAYLQLEDKRSRSSVKN</sequence>
<feature type="transmembrane region" description="Helical" evidence="1">
    <location>
        <begin position="73"/>
        <end position="90"/>
    </location>
</feature>
<gene>
    <name evidence="2" type="ORF">NWE73_14960</name>
</gene>
<comment type="caution">
    <text evidence="2">The sequence shown here is derived from an EMBL/GenBank/DDBJ whole genome shotgun (WGS) entry which is preliminary data.</text>
</comment>
<evidence type="ECO:0000256" key="1">
    <source>
        <dbReference type="SAM" id="Phobius"/>
    </source>
</evidence>
<dbReference type="Pfam" id="PF09900">
    <property type="entry name" value="DUF2127"/>
    <property type="match status" value="1"/>
</dbReference>
<organism evidence="2 3">
    <name type="scientific">Bdellovibrio svalbardensis</name>
    <dbReference type="NCBI Taxonomy" id="2972972"/>
    <lineage>
        <taxon>Bacteria</taxon>
        <taxon>Pseudomonadati</taxon>
        <taxon>Bdellovibrionota</taxon>
        <taxon>Bdellovibrionia</taxon>
        <taxon>Bdellovibrionales</taxon>
        <taxon>Pseudobdellovibrionaceae</taxon>
        <taxon>Bdellovibrio</taxon>
    </lineage>
</organism>
<feature type="transmembrane region" description="Helical" evidence="1">
    <location>
        <begin position="102"/>
        <end position="119"/>
    </location>
</feature>
<feature type="transmembrane region" description="Helical" evidence="1">
    <location>
        <begin position="125"/>
        <end position="146"/>
    </location>
</feature>
<dbReference type="InterPro" id="IPR021125">
    <property type="entry name" value="DUF2127"/>
</dbReference>
<keyword evidence="1" id="KW-0812">Transmembrane</keyword>
<accession>A0ABT6DLC0</accession>
<keyword evidence="3" id="KW-1185">Reference proteome</keyword>